<dbReference type="InterPro" id="IPR013342">
    <property type="entry name" value="Mandelate_racemase_C"/>
</dbReference>
<dbReference type="PANTHER" id="PTHR48080">
    <property type="entry name" value="D-GALACTONATE DEHYDRATASE-RELATED"/>
    <property type="match status" value="1"/>
</dbReference>
<protein>
    <submittedName>
        <fullName evidence="3">2-dehydro-3-deoxyphosphogalactonate aldolase</fullName>
    </submittedName>
</protein>
<evidence type="ECO:0000313" key="3">
    <source>
        <dbReference type="EMBL" id="TQM11657.1"/>
    </source>
</evidence>
<dbReference type="InterPro" id="IPR029017">
    <property type="entry name" value="Enolase-like_N"/>
</dbReference>
<feature type="domain" description="Mandelate racemase/muconate lactonizing enzyme C-terminal" evidence="2">
    <location>
        <begin position="151"/>
        <end position="267"/>
    </location>
</feature>
<dbReference type="SUPFAM" id="SSF54826">
    <property type="entry name" value="Enolase N-terminal domain-like"/>
    <property type="match status" value="1"/>
</dbReference>
<dbReference type="Pfam" id="PF02746">
    <property type="entry name" value="MR_MLE_N"/>
    <property type="match status" value="1"/>
</dbReference>
<dbReference type="GO" id="GO:0016829">
    <property type="term" value="F:lyase activity"/>
    <property type="evidence" value="ECO:0007669"/>
    <property type="project" value="UniProtKB-KW"/>
</dbReference>
<evidence type="ECO:0000256" key="1">
    <source>
        <dbReference type="ARBA" id="ARBA00023239"/>
    </source>
</evidence>
<dbReference type="Gene3D" id="3.20.20.120">
    <property type="entry name" value="Enolase-like C-terminal domain"/>
    <property type="match status" value="1"/>
</dbReference>
<name>A0A543DQQ5_9PSEU</name>
<dbReference type="RefSeq" id="WP_142055954.1">
    <property type="nucleotide sequence ID" value="NZ_VFPA01000002.1"/>
</dbReference>
<proteinExistence type="predicted"/>
<keyword evidence="1" id="KW-0456">Lyase</keyword>
<dbReference type="SUPFAM" id="SSF51604">
    <property type="entry name" value="Enolase C-terminal domain-like"/>
    <property type="match status" value="1"/>
</dbReference>
<evidence type="ECO:0000259" key="2">
    <source>
        <dbReference type="SMART" id="SM00922"/>
    </source>
</evidence>
<dbReference type="Gene3D" id="3.30.390.10">
    <property type="entry name" value="Enolase-like, N-terminal domain"/>
    <property type="match status" value="1"/>
</dbReference>
<dbReference type="EMBL" id="VFPA01000002">
    <property type="protein sequence ID" value="TQM11657.1"/>
    <property type="molecule type" value="Genomic_DNA"/>
</dbReference>
<dbReference type="InterPro" id="IPR029065">
    <property type="entry name" value="Enolase_C-like"/>
</dbReference>
<dbReference type="AlphaFoldDB" id="A0A543DQQ5"/>
<dbReference type="Pfam" id="PF13378">
    <property type="entry name" value="MR_MLE_C"/>
    <property type="match status" value="1"/>
</dbReference>
<reference evidence="3 4" key="1">
    <citation type="submission" date="2019-06" db="EMBL/GenBank/DDBJ databases">
        <title>Sequencing the genomes of 1000 actinobacteria strains.</title>
        <authorList>
            <person name="Klenk H.-P."/>
        </authorList>
    </citation>
    <scope>NUCLEOTIDE SEQUENCE [LARGE SCALE GENOMIC DNA]</scope>
    <source>
        <strain evidence="3 4">DSM 45301</strain>
    </source>
</reference>
<dbReference type="OrthoDB" id="5241672at2"/>
<organism evidence="3 4">
    <name type="scientific">Pseudonocardia kunmingensis</name>
    <dbReference type="NCBI Taxonomy" id="630975"/>
    <lineage>
        <taxon>Bacteria</taxon>
        <taxon>Bacillati</taxon>
        <taxon>Actinomycetota</taxon>
        <taxon>Actinomycetes</taxon>
        <taxon>Pseudonocardiales</taxon>
        <taxon>Pseudonocardiaceae</taxon>
        <taxon>Pseudonocardia</taxon>
    </lineage>
</organism>
<dbReference type="PANTHER" id="PTHR48080:SF2">
    <property type="entry name" value="D-GALACTONATE DEHYDRATASE"/>
    <property type="match status" value="1"/>
</dbReference>
<dbReference type="InterPro" id="IPR034593">
    <property type="entry name" value="DgoD-like"/>
</dbReference>
<keyword evidence="4" id="KW-1185">Reference proteome</keyword>
<dbReference type="InterPro" id="IPR036849">
    <property type="entry name" value="Enolase-like_C_sf"/>
</dbReference>
<dbReference type="CDD" id="cd03316">
    <property type="entry name" value="MR_like"/>
    <property type="match status" value="1"/>
</dbReference>
<dbReference type="InterPro" id="IPR013341">
    <property type="entry name" value="Mandelate_racemase_N_dom"/>
</dbReference>
<accession>A0A543DQQ5</accession>
<sequence>MKITGVETFPVEVPPPHKGGKVWLFLRLDTDTGVRGYGEVMMLASAFRPRAMAVLVEDLVETHLLGHDPYEIELLYDTLYSRAGYSHYPEQTKLAIISALEMACWDIVGKDVGRPVHRLLGGAVRDRVRTYTYIYPADDGDVDRHDLWTQPDLVAERAAHYADLGFTGVKLDPFGFAPTQEQGLGQVVPVQYSLSALDTAEAVIAKIREAVGSRCDILVGTHGQMTAAGAIRLARRLEPYDPLWFEEPVPPENMAEMAKVARGTRIPITTGERLTTKYDFARLIEHEAAAIFNLDVGQVGGILESKKIAAMAEAHYLQISPHVWGGPLIAAASVQLGLCCPNFLIMESIERFGGLHAELLDEPIQWRDGYALAPDRPGLGHDLNEDLARRLAPKEHES</sequence>
<dbReference type="SMART" id="SM00922">
    <property type="entry name" value="MR_MLE"/>
    <property type="match status" value="1"/>
</dbReference>
<evidence type="ECO:0000313" key="4">
    <source>
        <dbReference type="Proteomes" id="UP000315677"/>
    </source>
</evidence>
<gene>
    <name evidence="3" type="ORF">FB558_4225</name>
</gene>
<comment type="caution">
    <text evidence="3">The sequence shown here is derived from an EMBL/GenBank/DDBJ whole genome shotgun (WGS) entry which is preliminary data.</text>
</comment>
<dbReference type="Proteomes" id="UP000315677">
    <property type="component" value="Unassembled WGS sequence"/>
</dbReference>